<dbReference type="STRING" id="228230.RMCC_3777"/>
<dbReference type="InterPro" id="IPR016163">
    <property type="entry name" value="Ald_DH_C"/>
</dbReference>
<name>A0A100WEX7_MYCCR</name>
<comment type="caution">
    <text evidence="3">The sequence shown here is derived from an EMBL/GenBank/DDBJ whole genome shotgun (WGS) entry which is preliminary data.</text>
</comment>
<gene>
    <name evidence="3" type="ORF">RMCC_3777</name>
</gene>
<reference evidence="4" key="2">
    <citation type="submission" date="2016-02" db="EMBL/GenBank/DDBJ databases">
        <title>Draft genome sequence of five rapidly growing Mycobacterium species.</title>
        <authorList>
            <person name="Katahira K."/>
            <person name="Gotou Y."/>
            <person name="Iida K."/>
            <person name="Ogura Y."/>
            <person name="Hayashi T."/>
        </authorList>
    </citation>
    <scope>NUCLEOTIDE SEQUENCE [LARGE SCALE GENOMIC DNA]</scope>
    <source>
        <strain evidence="4">JCM15298</strain>
    </source>
</reference>
<keyword evidence="4" id="KW-1185">Reference proteome</keyword>
<dbReference type="PANTHER" id="PTHR11699">
    <property type="entry name" value="ALDEHYDE DEHYDROGENASE-RELATED"/>
    <property type="match status" value="1"/>
</dbReference>
<dbReference type="RefSeq" id="WP_062657779.1">
    <property type="nucleotide sequence ID" value="NZ_BCSY01000062.1"/>
</dbReference>
<dbReference type="Proteomes" id="UP000069443">
    <property type="component" value="Unassembled WGS sequence"/>
</dbReference>
<evidence type="ECO:0000313" key="4">
    <source>
        <dbReference type="Proteomes" id="UP000069443"/>
    </source>
</evidence>
<evidence type="ECO:0000313" key="3">
    <source>
        <dbReference type="EMBL" id="GAS96811.1"/>
    </source>
</evidence>
<dbReference type="Gene3D" id="3.40.605.10">
    <property type="entry name" value="Aldehyde Dehydrogenase, Chain A, domain 1"/>
    <property type="match status" value="1"/>
</dbReference>
<evidence type="ECO:0000259" key="2">
    <source>
        <dbReference type="Pfam" id="PF00171"/>
    </source>
</evidence>
<dbReference type="Gene3D" id="3.40.309.10">
    <property type="entry name" value="Aldehyde Dehydrogenase, Chain A, domain 2"/>
    <property type="match status" value="1"/>
</dbReference>
<proteinExistence type="predicted"/>
<feature type="domain" description="Aldehyde dehydrogenase" evidence="2">
    <location>
        <begin position="1"/>
        <end position="57"/>
    </location>
</feature>
<dbReference type="Pfam" id="PF00171">
    <property type="entry name" value="Aldedh"/>
    <property type="match status" value="1"/>
</dbReference>
<dbReference type="SUPFAM" id="SSF53720">
    <property type="entry name" value="ALDH-like"/>
    <property type="match status" value="1"/>
</dbReference>
<dbReference type="InterPro" id="IPR015590">
    <property type="entry name" value="Aldehyde_DH_dom"/>
</dbReference>
<dbReference type="GO" id="GO:0016620">
    <property type="term" value="F:oxidoreductase activity, acting on the aldehyde or oxo group of donors, NAD or NADP as acceptor"/>
    <property type="evidence" value="ECO:0007669"/>
    <property type="project" value="InterPro"/>
</dbReference>
<reference evidence="4" key="1">
    <citation type="journal article" date="2016" name="Genome Announc.">
        <title>Draft Genome Sequences of Five Rapidly Growing Mycobacterium Species, M. thermoresistibile, M. fortuitum subsp. acetamidolyticum, M. canariasense, M. brisbanense, and M. novocastrense.</title>
        <authorList>
            <person name="Katahira K."/>
            <person name="Ogura Y."/>
            <person name="Gotoh Y."/>
            <person name="Hayashi T."/>
        </authorList>
    </citation>
    <scope>NUCLEOTIDE SEQUENCE [LARGE SCALE GENOMIC DNA]</scope>
    <source>
        <strain evidence="4">JCM15298</strain>
    </source>
</reference>
<protein>
    <submittedName>
        <fullName evidence="3">Aldehyde dehydrogenase</fullName>
    </submittedName>
</protein>
<sequence>MTRDVDRPLRIGRELKAGTVWTNTWAAVHDQFEEGGFKQSGVGRLKGIRGLEEFSKSNILSSWRRRSERSHRRLGPMSTEMEPAEVTLLTSHL</sequence>
<accession>A0A100WEX7</accession>
<dbReference type="InterPro" id="IPR016162">
    <property type="entry name" value="Ald_DH_N"/>
</dbReference>
<keyword evidence="1" id="KW-0560">Oxidoreductase</keyword>
<evidence type="ECO:0000256" key="1">
    <source>
        <dbReference type="ARBA" id="ARBA00023002"/>
    </source>
</evidence>
<organism evidence="3 4">
    <name type="scientific">Mycolicibacterium canariasense</name>
    <name type="common">Mycobacterium canariasense</name>
    <dbReference type="NCBI Taxonomy" id="228230"/>
    <lineage>
        <taxon>Bacteria</taxon>
        <taxon>Bacillati</taxon>
        <taxon>Actinomycetota</taxon>
        <taxon>Actinomycetes</taxon>
        <taxon>Mycobacteriales</taxon>
        <taxon>Mycobacteriaceae</taxon>
        <taxon>Mycolicibacterium</taxon>
    </lineage>
</organism>
<dbReference type="EMBL" id="BCSY01000062">
    <property type="protein sequence ID" value="GAS96811.1"/>
    <property type="molecule type" value="Genomic_DNA"/>
</dbReference>
<dbReference type="InterPro" id="IPR016161">
    <property type="entry name" value="Ald_DH/histidinol_DH"/>
</dbReference>
<dbReference type="AlphaFoldDB" id="A0A100WEX7"/>